<dbReference type="Pfam" id="PF00931">
    <property type="entry name" value="NB-ARC"/>
    <property type="match status" value="1"/>
</dbReference>
<dbReference type="InterPro" id="IPR027417">
    <property type="entry name" value="P-loop_NTPase"/>
</dbReference>
<evidence type="ECO:0000256" key="4">
    <source>
        <dbReference type="ARBA" id="ARBA00022840"/>
    </source>
</evidence>
<evidence type="ECO:0000313" key="7">
    <source>
        <dbReference type="Proteomes" id="UP001630127"/>
    </source>
</evidence>
<dbReference type="FunFam" id="3.40.50.300:FF:001091">
    <property type="entry name" value="Probable disease resistance protein At1g61300"/>
    <property type="match status" value="1"/>
</dbReference>
<dbReference type="GO" id="GO:0006952">
    <property type="term" value="P:defense response"/>
    <property type="evidence" value="ECO:0007669"/>
    <property type="project" value="UniProtKB-KW"/>
</dbReference>
<keyword evidence="3" id="KW-0611">Plant defense</keyword>
<dbReference type="EMBL" id="JBJUIK010000012">
    <property type="protein sequence ID" value="KAL3509033.1"/>
    <property type="molecule type" value="Genomic_DNA"/>
</dbReference>
<keyword evidence="2" id="KW-0547">Nucleotide-binding</keyword>
<dbReference type="AlphaFoldDB" id="A0ABD2YQ12"/>
<evidence type="ECO:0000259" key="5">
    <source>
        <dbReference type="Pfam" id="PF00931"/>
    </source>
</evidence>
<dbReference type="Proteomes" id="UP001630127">
    <property type="component" value="Unassembled WGS sequence"/>
</dbReference>
<name>A0ABD2YQ12_9GENT</name>
<keyword evidence="7" id="KW-1185">Reference proteome</keyword>
<dbReference type="InterPro" id="IPR002182">
    <property type="entry name" value="NB-ARC"/>
</dbReference>
<comment type="similarity">
    <text evidence="1">Belongs to the disease resistance NB-LRR family.</text>
</comment>
<dbReference type="PRINTS" id="PR00364">
    <property type="entry name" value="DISEASERSIST"/>
</dbReference>
<evidence type="ECO:0000256" key="3">
    <source>
        <dbReference type="ARBA" id="ARBA00022821"/>
    </source>
</evidence>
<accession>A0ABD2YQ12</accession>
<gene>
    <name evidence="6" type="ORF">ACH5RR_028434</name>
</gene>
<reference evidence="6 7" key="1">
    <citation type="submission" date="2024-11" db="EMBL/GenBank/DDBJ databases">
        <title>A near-complete genome assembly of Cinchona calisaya.</title>
        <authorList>
            <person name="Lian D.C."/>
            <person name="Zhao X.W."/>
            <person name="Wei L."/>
        </authorList>
    </citation>
    <scope>NUCLEOTIDE SEQUENCE [LARGE SCALE GENOMIC DNA]</scope>
    <source>
        <tissue evidence="6">Nenye</tissue>
    </source>
</reference>
<feature type="domain" description="NB-ARC" evidence="5">
    <location>
        <begin position="40"/>
        <end position="212"/>
    </location>
</feature>
<dbReference type="Gene3D" id="3.40.50.300">
    <property type="entry name" value="P-loop containing nucleotide triphosphate hydrolases"/>
    <property type="match status" value="1"/>
</dbReference>
<dbReference type="PANTHER" id="PTHR36766">
    <property type="entry name" value="PLANT BROAD-SPECTRUM MILDEW RESISTANCE PROTEIN RPW8"/>
    <property type="match status" value="1"/>
</dbReference>
<evidence type="ECO:0000313" key="6">
    <source>
        <dbReference type="EMBL" id="KAL3509033.1"/>
    </source>
</evidence>
<dbReference type="PANTHER" id="PTHR36766:SF44">
    <property type="entry name" value="NBS-CODING RESISTANCE GENE ANALOG"/>
    <property type="match status" value="1"/>
</dbReference>
<dbReference type="SUPFAM" id="SSF52540">
    <property type="entry name" value="P-loop containing nucleoside triphosphate hydrolases"/>
    <property type="match status" value="1"/>
</dbReference>
<protein>
    <recommendedName>
        <fullName evidence="5">NB-ARC domain-containing protein</fullName>
    </recommendedName>
</protein>
<sequence>MGNLPSNQIFEGQVVSKTSSLMPSKRKITTIHEVIVELKDEAKKVTDRLIGGSKNLEIIPIVAMPGLGKTTLAKKVYNNPSILHHFDIRLWNTVFQVYNKKKFVQILCHDGSPSRKNEELRNMDEDDLLQKLYQKLKGNGYRIVFDDVWDLRVWNNLRFSFPNEKKGSRILFTSRFSNVALEVEIGREPHNLRTLTDSESWELLKKKVLEKKIVLKHCMNLG</sequence>
<evidence type="ECO:0000256" key="1">
    <source>
        <dbReference type="ARBA" id="ARBA00008894"/>
    </source>
</evidence>
<dbReference type="GO" id="GO:0005524">
    <property type="term" value="F:ATP binding"/>
    <property type="evidence" value="ECO:0007669"/>
    <property type="project" value="UniProtKB-KW"/>
</dbReference>
<proteinExistence type="inferred from homology"/>
<organism evidence="6 7">
    <name type="scientific">Cinchona calisaya</name>
    <dbReference type="NCBI Taxonomy" id="153742"/>
    <lineage>
        <taxon>Eukaryota</taxon>
        <taxon>Viridiplantae</taxon>
        <taxon>Streptophyta</taxon>
        <taxon>Embryophyta</taxon>
        <taxon>Tracheophyta</taxon>
        <taxon>Spermatophyta</taxon>
        <taxon>Magnoliopsida</taxon>
        <taxon>eudicotyledons</taxon>
        <taxon>Gunneridae</taxon>
        <taxon>Pentapetalae</taxon>
        <taxon>asterids</taxon>
        <taxon>lamiids</taxon>
        <taxon>Gentianales</taxon>
        <taxon>Rubiaceae</taxon>
        <taxon>Cinchonoideae</taxon>
        <taxon>Cinchoneae</taxon>
        <taxon>Cinchona</taxon>
    </lineage>
</organism>
<evidence type="ECO:0000256" key="2">
    <source>
        <dbReference type="ARBA" id="ARBA00022741"/>
    </source>
</evidence>
<keyword evidence="4" id="KW-0067">ATP-binding</keyword>
<comment type="caution">
    <text evidence="6">The sequence shown here is derived from an EMBL/GenBank/DDBJ whole genome shotgun (WGS) entry which is preliminary data.</text>
</comment>